<dbReference type="EMBL" id="BARV01015268">
    <property type="protein sequence ID" value="GAI28806.1"/>
    <property type="molecule type" value="Genomic_DNA"/>
</dbReference>
<protein>
    <submittedName>
        <fullName evidence="1">Uncharacterized protein</fullName>
    </submittedName>
</protein>
<name>X1NF16_9ZZZZ</name>
<feature type="non-terminal residue" evidence="1">
    <location>
        <position position="168"/>
    </location>
</feature>
<evidence type="ECO:0000313" key="1">
    <source>
        <dbReference type="EMBL" id="GAI28806.1"/>
    </source>
</evidence>
<sequence length="168" mass="19673">MERQISRAVESGVEEVRKLDPKILFLWLGKIFYGLLYKEVLLPSDRRDQKQGPIVSRELLEEYKMHHFFLQAARIPIRFEEFFPASVFVFDTQAPNDVRKQFDFRDSLQTLTTSIRVGHVGIIAALQDGGAQRGLFADYYEHFYPLSLDPLQFVELTAQFFYRATLFN</sequence>
<accession>X1NF16</accession>
<reference evidence="1" key="1">
    <citation type="journal article" date="2014" name="Front. Microbiol.">
        <title>High frequency of phylogenetically diverse reductive dehalogenase-homologous genes in deep subseafloor sedimentary metagenomes.</title>
        <authorList>
            <person name="Kawai M."/>
            <person name="Futagami T."/>
            <person name="Toyoda A."/>
            <person name="Takaki Y."/>
            <person name="Nishi S."/>
            <person name="Hori S."/>
            <person name="Arai W."/>
            <person name="Tsubouchi T."/>
            <person name="Morono Y."/>
            <person name="Uchiyama I."/>
            <person name="Ito T."/>
            <person name="Fujiyama A."/>
            <person name="Inagaki F."/>
            <person name="Takami H."/>
        </authorList>
    </citation>
    <scope>NUCLEOTIDE SEQUENCE</scope>
    <source>
        <strain evidence="1">Expedition CK06-06</strain>
    </source>
</reference>
<proteinExistence type="predicted"/>
<gene>
    <name evidence="1" type="ORF">S06H3_26416</name>
</gene>
<comment type="caution">
    <text evidence="1">The sequence shown here is derived from an EMBL/GenBank/DDBJ whole genome shotgun (WGS) entry which is preliminary data.</text>
</comment>
<dbReference type="AlphaFoldDB" id="X1NF16"/>
<organism evidence="1">
    <name type="scientific">marine sediment metagenome</name>
    <dbReference type="NCBI Taxonomy" id="412755"/>
    <lineage>
        <taxon>unclassified sequences</taxon>
        <taxon>metagenomes</taxon>
        <taxon>ecological metagenomes</taxon>
    </lineage>
</organism>